<dbReference type="PROSITE" id="PS51186">
    <property type="entry name" value="GNAT"/>
    <property type="match status" value="1"/>
</dbReference>
<accession>A0A1M5H355</accession>
<gene>
    <name evidence="2" type="ORF">SAMN05444372_102273</name>
</gene>
<keyword evidence="2" id="KW-0689">Ribosomal protein</keyword>
<name>A0A1M5H355_9FLAO</name>
<reference evidence="3" key="1">
    <citation type="submission" date="2016-11" db="EMBL/GenBank/DDBJ databases">
        <authorList>
            <person name="Varghese N."/>
            <person name="Submissions S."/>
        </authorList>
    </citation>
    <scope>NUCLEOTIDE SEQUENCE [LARGE SCALE GENOMIC DNA]</scope>
    <source>
        <strain evidence="3">DSM 17659</strain>
    </source>
</reference>
<organism evidence="2 3">
    <name type="scientific">Flavobacterium micromati</name>
    <dbReference type="NCBI Taxonomy" id="229205"/>
    <lineage>
        <taxon>Bacteria</taxon>
        <taxon>Pseudomonadati</taxon>
        <taxon>Bacteroidota</taxon>
        <taxon>Flavobacteriia</taxon>
        <taxon>Flavobacteriales</taxon>
        <taxon>Flavobacteriaceae</taxon>
        <taxon>Flavobacterium</taxon>
    </lineage>
</organism>
<dbReference type="AlphaFoldDB" id="A0A1M5H355"/>
<dbReference type="STRING" id="229205.SAMN05444372_102273"/>
<dbReference type="InterPro" id="IPR016181">
    <property type="entry name" value="Acyl_CoA_acyltransferase"/>
</dbReference>
<dbReference type="CDD" id="cd04301">
    <property type="entry name" value="NAT_SF"/>
    <property type="match status" value="1"/>
</dbReference>
<keyword evidence="2" id="KW-0687">Ribonucleoprotein</keyword>
<dbReference type="Gene3D" id="3.40.630.30">
    <property type="match status" value="1"/>
</dbReference>
<dbReference type="Proteomes" id="UP000184020">
    <property type="component" value="Unassembled WGS sequence"/>
</dbReference>
<dbReference type="EMBL" id="FQWF01000002">
    <property type="protein sequence ID" value="SHG10461.1"/>
    <property type="molecule type" value="Genomic_DNA"/>
</dbReference>
<dbReference type="InterPro" id="IPR000182">
    <property type="entry name" value="GNAT_dom"/>
</dbReference>
<dbReference type="GO" id="GO:0016747">
    <property type="term" value="F:acyltransferase activity, transferring groups other than amino-acyl groups"/>
    <property type="evidence" value="ECO:0007669"/>
    <property type="project" value="InterPro"/>
</dbReference>
<dbReference type="GO" id="GO:0005840">
    <property type="term" value="C:ribosome"/>
    <property type="evidence" value="ECO:0007669"/>
    <property type="project" value="UniProtKB-KW"/>
</dbReference>
<protein>
    <submittedName>
        <fullName evidence="2">Ribosomal protein S18 acetylase RimI</fullName>
    </submittedName>
</protein>
<evidence type="ECO:0000313" key="3">
    <source>
        <dbReference type="Proteomes" id="UP000184020"/>
    </source>
</evidence>
<dbReference type="SUPFAM" id="SSF55729">
    <property type="entry name" value="Acyl-CoA N-acyltransferases (Nat)"/>
    <property type="match status" value="1"/>
</dbReference>
<proteinExistence type="predicted"/>
<evidence type="ECO:0000313" key="2">
    <source>
        <dbReference type="EMBL" id="SHG10461.1"/>
    </source>
</evidence>
<evidence type="ECO:0000259" key="1">
    <source>
        <dbReference type="PROSITE" id="PS51186"/>
    </source>
</evidence>
<dbReference type="OrthoDB" id="1450704at2"/>
<dbReference type="RefSeq" id="WP_073017213.1">
    <property type="nucleotide sequence ID" value="NZ_FQWF01000002.1"/>
</dbReference>
<feature type="domain" description="N-acetyltransferase" evidence="1">
    <location>
        <begin position="4"/>
        <end position="153"/>
    </location>
</feature>
<sequence>METIIIRKANLDDLNKLLLFEQEIIETERPFDPTLKEEKIHYYDIEKMILATDVEILVAEINSEIVGSGYARIEVAQPYLQHFKYAYLGFMFTEERFRGKGINAKIIDALVNWCALIDVFEIRLDVYSQNASAIKAYEKAGFSKHLLNMRKAL</sequence>
<dbReference type="Pfam" id="PF00583">
    <property type="entry name" value="Acetyltransf_1"/>
    <property type="match status" value="1"/>
</dbReference>
<keyword evidence="3" id="KW-1185">Reference proteome</keyword>